<dbReference type="EMBL" id="UZAN01047379">
    <property type="protein sequence ID" value="VDP85320.1"/>
    <property type="molecule type" value="Genomic_DNA"/>
</dbReference>
<keyword evidence="2" id="KW-0812">Transmembrane</keyword>
<evidence type="ECO:0000256" key="1">
    <source>
        <dbReference type="SAM" id="MobiDB-lite"/>
    </source>
</evidence>
<reference evidence="3 4" key="2">
    <citation type="submission" date="2018-11" db="EMBL/GenBank/DDBJ databases">
        <authorList>
            <consortium name="Pathogen Informatics"/>
        </authorList>
    </citation>
    <scope>NUCLEOTIDE SEQUENCE [LARGE SCALE GENOMIC DNA]</scope>
    <source>
        <strain evidence="3 4">Egypt</strain>
    </source>
</reference>
<dbReference type="WBParaSite" id="ECPE_0000944201-mRNA-1">
    <property type="protein sequence ID" value="ECPE_0000944201-mRNA-1"/>
    <property type="gene ID" value="ECPE_0000944201"/>
</dbReference>
<feature type="transmembrane region" description="Helical" evidence="2">
    <location>
        <begin position="6"/>
        <end position="25"/>
    </location>
</feature>
<organism evidence="5">
    <name type="scientific">Echinostoma caproni</name>
    <dbReference type="NCBI Taxonomy" id="27848"/>
    <lineage>
        <taxon>Eukaryota</taxon>
        <taxon>Metazoa</taxon>
        <taxon>Spiralia</taxon>
        <taxon>Lophotrochozoa</taxon>
        <taxon>Platyhelminthes</taxon>
        <taxon>Trematoda</taxon>
        <taxon>Digenea</taxon>
        <taxon>Plagiorchiida</taxon>
        <taxon>Echinostomata</taxon>
        <taxon>Echinostomatoidea</taxon>
        <taxon>Echinostomatidae</taxon>
        <taxon>Echinostoma</taxon>
    </lineage>
</organism>
<dbReference type="Proteomes" id="UP000272942">
    <property type="component" value="Unassembled WGS sequence"/>
</dbReference>
<reference evidence="5" key="1">
    <citation type="submission" date="2016-06" db="UniProtKB">
        <authorList>
            <consortium name="WormBaseParasite"/>
        </authorList>
    </citation>
    <scope>IDENTIFICATION</scope>
</reference>
<name>A0A183AR28_9TREM</name>
<keyword evidence="2" id="KW-0472">Membrane</keyword>
<keyword evidence="4" id="KW-1185">Reference proteome</keyword>
<sequence length="92" mass="10505">MLWALFLMHIYWFRFIFLMAVRLVYSPQCGDIREEELDEEVTPVPSNGLKPNETTHSNGSKSICLQANGLKKTTTPQSNPMANGNVNHLKQR</sequence>
<evidence type="ECO:0000313" key="3">
    <source>
        <dbReference type="EMBL" id="VDP85320.1"/>
    </source>
</evidence>
<evidence type="ECO:0000313" key="4">
    <source>
        <dbReference type="Proteomes" id="UP000272942"/>
    </source>
</evidence>
<gene>
    <name evidence="3" type="ORF">ECPE_LOCUS9413</name>
</gene>
<dbReference type="AlphaFoldDB" id="A0A183AR28"/>
<evidence type="ECO:0000256" key="2">
    <source>
        <dbReference type="SAM" id="Phobius"/>
    </source>
</evidence>
<evidence type="ECO:0000313" key="5">
    <source>
        <dbReference type="WBParaSite" id="ECPE_0000944201-mRNA-1"/>
    </source>
</evidence>
<feature type="region of interest" description="Disordered" evidence="1">
    <location>
        <begin position="37"/>
        <end position="92"/>
    </location>
</feature>
<accession>A0A183AR28</accession>
<protein>
    <submittedName>
        <fullName evidence="5">Secreted protein</fullName>
    </submittedName>
</protein>
<proteinExistence type="predicted"/>
<keyword evidence="2" id="KW-1133">Transmembrane helix</keyword>
<feature type="compositionally biased region" description="Polar residues" evidence="1">
    <location>
        <begin position="52"/>
        <end position="92"/>
    </location>
</feature>